<evidence type="ECO:0000256" key="12">
    <source>
        <dbReference type="ARBA" id="ARBA00023229"/>
    </source>
</evidence>
<feature type="domain" description="Transketolase-like pyrimidine-binding" evidence="13">
    <location>
        <begin position="179"/>
        <end position="343"/>
    </location>
</feature>
<evidence type="ECO:0000256" key="6">
    <source>
        <dbReference type="ARBA" id="ARBA00013150"/>
    </source>
</evidence>
<evidence type="ECO:0000256" key="5">
    <source>
        <dbReference type="ARBA" id="ARBA00011738"/>
    </source>
</evidence>
<name>A0ABP0YNC9_9ROSI</name>
<comment type="cofactor">
    <cofactor evidence="1">
        <name>Mg(2+)</name>
        <dbReference type="ChEBI" id="CHEBI:18420"/>
    </cofactor>
</comment>
<evidence type="ECO:0000259" key="13">
    <source>
        <dbReference type="SMART" id="SM00861"/>
    </source>
</evidence>
<evidence type="ECO:0000256" key="10">
    <source>
        <dbReference type="ARBA" id="ARBA00022977"/>
    </source>
</evidence>
<keyword evidence="8" id="KW-0479">Metal-binding</keyword>
<organism evidence="14 15">
    <name type="scientific">Citrullus colocynthis</name>
    <name type="common">colocynth</name>
    <dbReference type="NCBI Taxonomy" id="252529"/>
    <lineage>
        <taxon>Eukaryota</taxon>
        <taxon>Viridiplantae</taxon>
        <taxon>Streptophyta</taxon>
        <taxon>Embryophyta</taxon>
        <taxon>Tracheophyta</taxon>
        <taxon>Spermatophyta</taxon>
        <taxon>Magnoliopsida</taxon>
        <taxon>eudicotyledons</taxon>
        <taxon>Gunneridae</taxon>
        <taxon>Pentapetalae</taxon>
        <taxon>rosids</taxon>
        <taxon>fabids</taxon>
        <taxon>Cucurbitales</taxon>
        <taxon>Cucurbitaceae</taxon>
        <taxon>Benincaseae</taxon>
        <taxon>Citrullus</taxon>
    </lineage>
</organism>
<keyword evidence="9" id="KW-0460">Magnesium</keyword>
<evidence type="ECO:0000313" key="14">
    <source>
        <dbReference type="EMBL" id="CAK9322022.1"/>
    </source>
</evidence>
<evidence type="ECO:0000256" key="3">
    <source>
        <dbReference type="ARBA" id="ARBA00004980"/>
    </source>
</evidence>
<keyword evidence="12" id="KW-0414">Isoprene biosynthesis</keyword>
<protein>
    <recommendedName>
        <fullName evidence="6">1-deoxy-D-xylulose-5-phosphate synthase</fullName>
        <ecNumber evidence="6">2.2.1.7</ecNumber>
    </recommendedName>
</protein>
<dbReference type="InterPro" id="IPR033248">
    <property type="entry name" value="Transketolase_C"/>
</dbReference>
<reference evidence="14 15" key="1">
    <citation type="submission" date="2024-03" db="EMBL/GenBank/DDBJ databases">
        <authorList>
            <person name="Gkanogiannis A."/>
            <person name="Becerra Lopez-Lavalle L."/>
        </authorList>
    </citation>
    <scope>NUCLEOTIDE SEQUENCE [LARGE SCALE GENOMIC DNA]</scope>
</reference>
<dbReference type="SUPFAM" id="SSF52518">
    <property type="entry name" value="Thiamin diphosphate-binding fold (THDP-binding)"/>
    <property type="match status" value="2"/>
</dbReference>
<keyword evidence="10" id="KW-0784">Thiamine biosynthesis</keyword>
<evidence type="ECO:0000313" key="15">
    <source>
        <dbReference type="Proteomes" id="UP001642487"/>
    </source>
</evidence>
<dbReference type="PANTHER" id="PTHR43322">
    <property type="entry name" value="1-D-DEOXYXYLULOSE 5-PHOSPHATE SYNTHASE-RELATED"/>
    <property type="match status" value="1"/>
</dbReference>
<comment type="pathway">
    <text evidence="3">Metabolic intermediate biosynthesis; 1-deoxy-D-xylulose 5-phosphate biosynthesis; 1-deoxy-D-xylulose 5-phosphate from D-glyceraldehyde 3-phosphate and pyruvate: step 1/1.</text>
</comment>
<accession>A0ABP0YNC9</accession>
<sequence length="498" mass="53766">MAIARDLQGKENNVVSVIGDGAMTAGQAYEAMNNAGYLNANLIIILNDNAQVSLPTATLDGPAPPVGALSAALVELRQRSSVRATEVKKNRRCLFGDLGLEYVGPVDGHNVRELVATFKDVKERCNNNNNKGPVLIHVFTQKGKGYPPAEAAHDKMHGVVEFEAKTGKQVKKSKSGTQLSYSQYFAESLIKEAECDDRIVGIHAAMGAGTALNHFHKRFPDRCFDVGIAEQHAVSFAAGLAAQGMKPFCSVYSTFLQRAFDQVHDVDLQKLPVRFVVDRAGLAGPEGPTHCGAFDILYTSCLSNMIVMAPSDEAELIHMVATAIAIDDRPSCFRFPKGNGIGALLPLNYKGTPLEIGKGRVLMEGNRVALLGYGTIVQQCLEAARMLKTQGVSTTVADARFCKPLDSKLIKRLAKEHDILITVEEGSIGGFGSHVSQFFSLTGVLDGPLKFRAMVLPDKYIEQGLPHHQLEEAGLSSMHIVSLVLSLLGTPKEGLWTK</sequence>
<dbReference type="CDD" id="cd07033">
    <property type="entry name" value="TPP_PYR_DXS_TK_like"/>
    <property type="match status" value="1"/>
</dbReference>
<proteinExistence type="inferred from homology"/>
<dbReference type="InterPro" id="IPR005475">
    <property type="entry name" value="Transketolase-like_Pyr-bd"/>
</dbReference>
<dbReference type="EC" id="2.2.1.7" evidence="6"/>
<keyword evidence="15" id="KW-1185">Reference proteome</keyword>
<evidence type="ECO:0000256" key="9">
    <source>
        <dbReference type="ARBA" id="ARBA00022842"/>
    </source>
</evidence>
<comment type="subunit">
    <text evidence="5">Homodimer.</text>
</comment>
<comment type="similarity">
    <text evidence="4">Belongs to the transketolase family. DXPS subfamily.</text>
</comment>
<dbReference type="EMBL" id="OZ021739">
    <property type="protein sequence ID" value="CAK9322022.1"/>
    <property type="molecule type" value="Genomic_DNA"/>
</dbReference>
<dbReference type="Pfam" id="PF13292">
    <property type="entry name" value="DXP_synthase_N"/>
    <property type="match status" value="2"/>
</dbReference>
<dbReference type="Gene3D" id="3.40.50.920">
    <property type="match status" value="1"/>
</dbReference>
<comment type="cofactor">
    <cofactor evidence="2">
        <name>thiamine diphosphate</name>
        <dbReference type="ChEBI" id="CHEBI:58937"/>
    </cofactor>
</comment>
<dbReference type="InterPro" id="IPR009014">
    <property type="entry name" value="Transketo_C/PFOR_II"/>
</dbReference>
<dbReference type="Pfam" id="PF02780">
    <property type="entry name" value="Transketolase_C"/>
    <property type="match status" value="1"/>
</dbReference>
<dbReference type="SUPFAM" id="SSF52922">
    <property type="entry name" value="TK C-terminal domain-like"/>
    <property type="match status" value="1"/>
</dbReference>
<evidence type="ECO:0000256" key="2">
    <source>
        <dbReference type="ARBA" id="ARBA00001964"/>
    </source>
</evidence>
<dbReference type="PANTHER" id="PTHR43322:SF4">
    <property type="entry name" value="1-DEOXY-D-XYLULOSE-5-PHOSPHATE SYNTHASE 2, CHLOROPLASTIC-RELATED"/>
    <property type="match status" value="1"/>
</dbReference>
<evidence type="ECO:0000256" key="1">
    <source>
        <dbReference type="ARBA" id="ARBA00001946"/>
    </source>
</evidence>
<keyword evidence="11" id="KW-0786">Thiamine pyrophosphate</keyword>
<evidence type="ECO:0000256" key="4">
    <source>
        <dbReference type="ARBA" id="ARBA00011081"/>
    </source>
</evidence>
<dbReference type="Proteomes" id="UP001642487">
    <property type="component" value="Chromosome 5"/>
</dbReference>
<gene>
    <name evidence="14" type="ORF">CITCOLO1_LOCUS14131</name>
</gene>
<dbReference type="InterPro" id="IPR029061">
    <property type="entry name" value="THDP-binding"/>
</dbReference>
<dbReference type="Gene3D" id="3.40.50.970">
    <property type="match status" value="2"/>
</dbReference>
<dbReference type="Pfam" id="PF02779">
    <property type="entry name" value="Transket_pyr"/>
    <property type="match status" value="1"/>
</dbReference>
<evidence type="ECO:0000256" key="8">
    <source>
        <dbReference type="ARBA" id="ARBA00022723"/>
    </source>
</evidence>
<evidence type="ECO:0000256" key="11">
    <source>
        <dbReference type="ARBA" id="ARBA00023052"/>
    </source>
</evidence>
<dbReference type="SMART" id="SM00861">
    <property type="entry name" value="Transket_pyr"/>
    <property type="match status" value="1"/>
</dbReference>
<evidence type="ECO:0000256" key="7">
    <source>
        <dbReference type="ARBA" id="ARBA00022679"/>
    </source>
</evidence>
<dbReference type="InterPro" id="IPR005477">
    <property type="entry name" value="Dxylulose-5-P_synthase"/>
</dbReference>
<keyword evidence="7" id="KW-0808">Transferase</keyword>